<dbReference type="Proteomes" id="UP000002624">
    <property type="component" value="Unassembled WGS sequence"/>
</dbReference>
<dbReference type="HOGENOM" id="CLU_1365920_0_0_1"/>
<evidence type="ECO:0000313" key="2">
    <source>
        <dbReference type="Proteomes" id="UP000002624"/>
    </source>
</evidence>
<organism evidence="1 2">
    <name type="scientific">Ajellomyces capsulatus (strain H143)</name>
    <name type="common">Darling's disease fungus</name>
    <name type="synonym">Histoplasma capsulatum</name>
    <dbReference type="NCBI Taxonomy" id="544712"/>
    <lineage>
        <taxon>Eukaryota</taxon>
        <taxon>Fungi</taxon>
        <taxon>Dikarya</taxon>
        <taxon>Ascomycota</taxon>
        <taxon>Pezizomycotina</taxon>
        <taxon>Eurotiomycetes</taxon>
        <taxon>Eurotiomycetidae</taxon>
        <taxon>Onygenales</taxon>
        <taxon>Ajellomycetaceae</taxon>
        <taxon>Histoplasma</taxon>
    </lineage>
</organism>
<dbReference type="EMBL" id="GG692419">
    <property type="protein sequence ID" value="EER45473.1"/>
    <property type="molecule type" value="Genomic_DNA"/>
</dbReference>
<gene>
    <name evidence="1" type="ORF">HCDG_01052</name>
</gene>
<dbReference type="VEuPathDB" id="FungiDB:HCDG_01052"/>
<protein>
    <submittedName>
        <fullName evidence="1">Uncharacterized protein</fullName>
    </submittedName>
</protein>
<dbReference type="AlphaFoldDB" id="C6H2X0"/>
<reference evidence="2" key="1">
    <citation type="submission" date="2009-05" db="EMBL/GenBank/DDBJ databases">
        <title>The genome sequence of Ajellomyces capsulatus strain H143.</title>
        <authorList>
            <person name="Champion M."/>
            <person name="Cuomo C.A."/>
            <person name="Ma L.-J."/>
            <person name="Henn M.R."/>
            <person name="Sil A."/>
            <person name="Goldman B."/>
            <person name="Young S.K."/>
            <person name="Kodira C.D."/>
            <person name="Zeng Q."/>
            <person name="Koehrsen M."/>
            <person name="Alvarado L."/>
            <person name="Berlin A.M."/>
            <person name="Borenstein D."/>
            <person name="Chen Z."/>
            <person name="Engels R."/>
            <person name="Freedman E."/>
            <person name="Gellesch M."/>
            <person name="Goldberg J."/>
            <person name="Griggs A."/>
            <person name="Gujja S."/>
            <person name="Heiman D.I."/>
            <person name="Hepburn T.A."/>
            <person name="Howarth C."/>
            <person name="Jen D."/>
            <person name="Larson L."/>
            <person name="Lewis B."/>
            <person name="Mehta T."/>
            <person name="Park D."/>
            <person name="Pearson M."/>
            <person name="Roberts A."/>
            <person name="Saif S."/>
            <person name="Shea T.D."/>
            <person name="Shenoy N."/>
            <person name="Sisk P."/>
            <person name="Stolte C."/>
            <person name="Sykes S."/>
            <person name="Walk T."/>
            <person name="White J."/>
            <person name="Yandava C."/>
            <person name="Klein B."/>
            <person name="McEwen J.G."/>
            <person name="Puccia R."/>
            <person name="Goldman G.H."/>
            <person name="Felipe M.S."/>
            <person name="Nino-Vega G."/>
            <person name="San-Blas G."/>
            <person name="Taylor J.W."/>
            <person name="Mendoza L."/>
            <person name="Galagan J.E."/>
            <person name="Nusbaum C."/>
            <person name="Birren B.W."/>
        </authorList>
    </citation>
    <scope>NUCLEOTIDE SEQUENCE [LARGE SCALE GENOMIC DNA]</scope>
    <source>
        <strain evidence="2">H143</strain>
    </source>
</reference>
<sequence>MVMKMEIQNTDHGKLAVFDNQKYFGHPTTILSEGKHWIINPGGVDRRGASTSTLLESDSNVERRTVFDNISDEVSLKPVTEKRPPGWPIFLKEFCRIPQSEHFVKRLLHEDLSIQSCFDNTSAKHRTYCRVNNQLAGKIGVCWSPWRQNPLNLAIEGLRGKDTWGWSQLWSIGDVIRKVTLEKDHRNENTIQMVNEEDFG</sequence>
<proteinExistence type="predicted"/>
<evidence type="ECO:0000313" key="1">
    <source>
        <dbReference type="EMBL" id="EER45473.1"/>
    </source>
</evidence>
<accession>C6H2X0</accession>
<name>C6H2X0_AJECH</name>